<comment type="caution">
    <text evidence="3">The sequence shown here is derived from an EMBL/GenBank/DDBJ whole genome shotgun (WGS) entry which is preliminary data.</text>
</comment>
<sequence length="612" mass="67936">MMYLFNRVPKPDVLSLCVLVSAVVLALATTSSAGENRVMIWHAFSQEFQGPETSESATPNPFTDYRLDVTFTNGEATYVVPGYFAADGDAANTSADNGNVWRVHFLPDALGEWTWSASFRSGEGVAMADGHDAGESAGHFDAATGSFTVIPSDKTAPDFRAIGRLAYVGERYPRTLGDGKVFFKAGADSPENFLSYADFDGNFKSDGHKDQLVKTWEPHVRDWSEGDPSWQDGKGKGIIGAINYLSSKGLNSVSMLTMNIGGDDRNVFMYVDYDDYTRIDVSRVEQWRIVVEHAATKGLFVHFKTQETENETLLDNGETGPDRKLYYRELVARFAHLPALNWNMGEENGEWGKHHHKEKYQTTEQRFAMARHIKSIDPYQHPVVMHNGQWPNDVVGADTPYDGWSLQTAQPDFRNVHKSTLNILKSAESKGKIWMVACDEPGDAMHAVKPDDLDPDHFDARTNALWGNFLAGGWGVEWYYGYKNPHSDLSLQDHRSRNNMYEQSAHALHFWYSTDLPVNDMKNHNALLRNADGFCLALPGVAYVALVKDAGKPAQLDLTGQSGTFSVQWYNPRAGGALQAGSADSLNGGDWRDLGAPPADADKDWVVLIKAE</sequence>
<dbReference type="Pfam" id="PF16586">
    <property type="entry name" value="DUF5060"/>
    <property type="match status" value="1"/>
</dbReference>
<accession>A0A7X0LL44</accession>
<dbReference type="AlphaFoldDB" id="A0A7X0LL44"/>
<dbReference type="InterPro" id="IPR024749">
    <property type="entry name" value="Collagen-bd_put"/>
</dbReference>
<dbReference type="Pfam" id="PF12904">
    <property type="entry name" value="Collagen_bind_2"/>
    <property type="match status" value="1"/>
</dbReference>
<name>A0A7X0LL44_9BACT</name>
<dbReference type="Proteomes" id="UP000541810">
    <property type="component" value="Unassembled WGS sequence"/>
</dbReference>
<feature type="domain" description="DUF5060" evidence="2">
    <location>
        <begin position="38"/>
        <end position="120"/>
    </location>
</feature>
<evidence type="ECO:0000259" key="1">
    <source>
        <dbReference type="Pfam" id="PF12904"/>
    </source>
</evidence>
<organism evidence="3 4">
    <name type="scientific">Algisphaera agarilytica</name>
    <dbReference type="NCBI Taxonomy" id="1385975"/>
    <lineage>
        <taxon>Bacteria</taxon>
        <taxon>Pseudomonadati</taxon>
        <taxon>Planctomycetota</taxon>
        <taxon>Phycisphaerae</taxon>
        <taxon>Phycisphaerales</taxon>
        <taxon>Phycisphaeraceae</taxon>
        <taxon>Algisphaera</taxon>
    </lineage>
</organism>
<dbReference type="EMBL" id="JACHGY010000001">
    <property type="protein sequence ID" value="MBB6431115.1"/>
    <property type="molecule type" value="Genomic_DNA"/>
</dbReference>
<gene>
    <name evidence="3" type="ORF">HNQ40_002921</name>
</gene>
<dbReference type="InterPro" id="IPR032260">
    <property type="entry name" value="DUF5060"/>
</dbReference>
<dbReference type="RefSeq" id="WP_221435552.1">
    <property type="nucleotide sequence ID" value="NZ_JACHGY010000001.1"/>
</dbReference>
<proteinExistence type="predicted"/>
<protein>
    <recommendedName>
        <fullName evidence="5">DUF5060 domain-containing protein</fullName>
    </recommendedName>
</protein>
<reference evidence="3 4" key="1">
    <citation type="submission" date="2020-08" db="EMBL/GenBank/DDBJ databases">
        <title>Genomic Encyclopedia of Type Strains, Phase IV (KMG-IV): sequencing the most valuable type-strain genomes for metagenomic binning, comparative biology and taxonomic classification.</title>
        <authorList>
            <person name="Goeker M."/>
        </authorList>
    </citation>
    <scope>NUCLEOTIDE SEQUENCE [LARGE SCALE GENOMIC DNA]</scope>
    <source>
        <strain evidence="3 4">DSM 103725</strain>
    </source>
</reference>
<evidence type="ECO:0000313" key="3">
    <source>
        <dbReference type="EMBL" id="MBB6431115.1"/>
    </source>
</evidence>
<evidence type="ECO:0000259" key="2">
    <source>
        <dbReference type="Pfam" id="PF16586"/>
    </source>
</evidence>
<dbReference type="Gene3D" id="2.60.40.10">
    <property type="entry name" value="Immunoglobulins"/>
    <property type="match status" value="1"/>
</dbReference>
<keyword evidence="4" id="KW-1185">Reference proteome</keyword>
<feature type="domain" description="Putative collagen-binding" evidence="1">
    <location>
        <begin position="536"/>
        <end position="609"/>
    </location>
</feature>
<dbReference type="InterPro" id="IPR013783">
    <property type="entry name" value="Ig-like_fold"/>
</dbReference>
<evidence type="ECO:0008006" key="5">
    <source>
        <dbReference type="Google" id="ProtNLM"/>
    </source>
</evidence>
<evidence type="ECO:0000313" key="4">
    <source>
        <dbReference type="Proteomes" id="UP000541810"/>
    </source>
</evidence>
<dbReference type="Gene3D" id="3.20.20.80">
    <property type="entry name" value="Glycosidases"/>
    <property type="match status" value="1"/>
</dbReference>